<protein>
    <submittedName>
        <fullName evidence="2">Uncharacterized protein</fullName>
    </submittedName>
</protein>
<feature type="region of interest" description="Disordered" evidence="1">
    <location>
        <begin position="1"/>
        <end position="27"/>
    </location>
</feature>
<evidence type="ECO:0000256" key="1">
    <source>
        <dbReference type="SAM" id="MobiDB-lite"/>
    </source>
</evidence>
<organism evidence="2 3">
    <name type="scientific">Zizania palustris</name>
    <name type="common">Northern wild rice</name>
    <dbReference type="NCBI Taxonomy" id="103762"/>
    <lineage>
        <taxon>Eukaryota</taxon>
        <taxon>Viridiplantae</taxon>
        <taxon>Streptophyta</taxon>
        <taxon>Embryophyta</taxon>
        <taxon>Tracheophyta</taxon>
        <taxon>Spermatophyta</taxon>
        <taxon>Magnoliopsida</taxon>
        <taxon>Liliopsida</taxon>
        <taxon>Poales</taxon>
        <taxon>Poaceae</taxon>
        <taxon>BOP clade</taxon>
        <taxon>Oryzoideae</taxon>
        <taxon>Oryzeae</taxon>
        <taxon>Zizaniinae</taxon>
        <taxon>Zizania</taxon>
    </lineage>
</organism>
<keyword evidence="3" id="KW-1185">Reference proteome</keyword>
<evidence type="ECO:0000313" key="2">
    <source>
        <dbReference type="EMBL" id="KAG8082176.1"/>
    </source>
</evidence>
<proteinExistence type="predicted"/>
<sequence>MGRDFSSKSRPIPKEWAGIESSQTSPKWARCPDESIIIVMTMLRAKRLQDASRISLFFAIQPTESQGTKLSRVRRRQLGAQGAGLAWSGSGSHRHSPAYSSYSLEASGTIGTRQERSGFRKTLCSEPFRKSIRIISKLLDASGIGRRSYGCEVIPQIAYYALIGERRTLPC</sequence>
<dbReference type="Proteomes" id="UP000729402">
    <property type="component" value="Unassembled WGS sequence"/>
</dbReference>
<gene>
    <name evidence="2" type="ORF">GUJ93_ZPchr0014g46745</name>
</gene>
<reference evidence="2" key="2">
    <citation type="submission" date="2021-02" db="EMBL/GenBank/DDBJ databases">
        <authorList>
            <person name="Kimball J.A."/>
            <person name="Haas M.W."/>
            <person name="Macchietto M."/>
            <person name="Kono T."/>
            <person name="Duquette J."/>
            <person name="Shao M."/>
        </authorList>
    </citation>
    <scope>NUCLEOTIDE SEQUENCE</scope>
    <source>
        <tissue evidence="2">Fresh leaf tissue</tissue>
    </source>
</reference>
<evidence type="ECO:0000313" key="3">
    <source>
        <dbReference type="Proteomes" id="UP000729402"/>
    </source>
</evidence>
<name>A0A8J5TKU5_ZIZPA</name>
<reference evidence="2" key="1">
    <citation type="journal article" date="2021" name="bioRxiv">
        <title>Whole Genome Assembly and Annotation of Northern Wild Rice, Zizania palustris L., Supports a Whole Genome Duplication in the Zizania Genus.</title>
        <authorList>
            <person name="Haas M."/>
            <person name="Kono T."/>
            <person name="Macchietto M."/>
            <person name="Millas R."/>
            <person name="McGilp L."/>
            <person name="Shao M."/>
            <person name="Duquette J."/>
            <person name="Hirsch C.N."/>
            <person name="Kimball J."/>
        </authorList>
    </citation>
    <scope>NUCLEOTIDE SEQUENCE</scope>
    <source>
        <tissue evidence="2">Fresh leaf tissue</tissue>
    </source>
</reference>
<dbReference type="AlphaFoldDB" id="A0A8J5TKU5"/>
<dbReference type="EMBL" id="JAAALK010000086">
    <property type="protein sequence ID" value="KAG8082176.1"/>
    <property type="molecule type" value="Genomic_DNA"/>
</dbReference>
<accession>A0A8J5TKU5</accession>
<comment type="caution">
    <text evidence="2">The sequence shown here is derived from an EMBL/GenBank/DDBJ whole genome shotgun (WGS) entry which is preliminary data.</text>
</comment>